<organism evidence="6 7">
    <name type="scientific">Rhodococcus artemisiae</name>
    <dbReference type="NCBI Taxonomy" id="714159"/>
    <lineage>
        <taxon>Bacteria</taxon>
        <taxon>Bacillati</taxon>
        <taxon>Actinomycetota</taxon>
        <taxon>Actinomycetes</taxon>
        <taxon>Mycobacteriales</taxon>
        <taxon>Nocardiaceae</taxon>
        <taxon>Rhodococcus</taxon>
    </lineage>
</organism>
<evidence type="ECO:0000256" key="2">
    <source>
        <dbReference type="ARBA" id="ARBA00022801"/>
    </source>
</evidence>
<feature type="region of interest" description="Disordered" evidence="3">
    <location>
        <begin position="104"/>
        <end position="128"/>
    </location>
</feature>
<dbReference type="InterPro" id="IPR049449">
    <property type="entry name" value="TesB_ACOT8-like_N"/>
</dbReference>
<feature type="compositionally biased region" description="Basic and acidic residues" evidence="3">
    <location>
        <begin position="105"/>
        <end position="115"/>
    </location>
</feature>
<dbReference type="Gene3D" id="2.40.160.210">
    <property type="entry name" value="Acyl-CoA thioesterase, double hotdog domain"/>
    <property type="match status" value="1"/>
</dbReference>
<feature type="domain" description="Acyl-CoA thioesterase-like N-terminal HotDog" evidence="4">
    <location>
        <begin position="29"/>
        <end position="104"/>
    </location>
</feature>
<comment type="similarity">
    <text evidence="1">Belongs to the C/M/P thioester hydrolase family.</text>
</comment>
<evidence type="ECO:0000256" key="1">
    <source>
        <dbReference type="ARBA" id="ARBA00006538"/>
    </source>
</evidence>
<evidence type="ECO:0000313" key="6">
    <source>
        <dbReference type="EMBL" id="MEE2058814.1"/>
    </source>
</evidence>
<dbReference type="PANTHER" id="PTHR11066:SF34">
    <property type="entry name" value="ACYL-COENZYME A THIOESTERASE 8"/>
    <property type="match status" value="1"/>
</dbReference>
<dbReference type="EMBL" id="JAUTXY010000006">
    <property type="protein sequence ID" value="MEE2058814.1"/>
    <property type="molecule type" value="Genomic_DNA"/>
</dbReference>
<proteinExistence type="inferred from homology"/>
<dbReference type="CDD" id="cd03444">
    <property type="entry name" value="Thioesterase_II_repeat1"/>
    <property type="match status" value="1"/>
</dbReference>
<feature type="domain" description="Acyl-CoA thioesterase-like C-terminal" evidence="5">
    <location>
        <begin position="137"/>
        <end position="279"/>
    </location>
</feature>
<protein>
    <submittedName>
        <fullName evidence="6">Thioesterase family protein</fullName>
    </submittedName>
</protein>
<evidence type="ECO:0000259" key="4">
    <source>
        <dbReference type="Pfam" id="PF13622"/>
    </source>
</evidence>
<keyword evidence="7" id="KW-1185">Reference proteome</keyword>
<dbReference type="InterPro" id="IPR042171">
    <property type="entry name" value="Acyl-CoA_hotdog"/>
</dbReference>
<dbReference type="InterPro" id="IPR029069">
    <property type="entry name" value="HotDog_dom_sf"/>
</dbReference>
<dbReference type="Proteomes" id="UP001336020">
    <property type="component" value="Unassembled WGS sequence"/>
</dbReference>
<dbReference type="SUPFAM" id="SSF54637">
    <property type="entry name" value="Thioesterase/thiol ester dehydrase-isomerase"/>
    <property type="match status" value="2"/>
</dbReference>
<dbReference type="Pfam" id="PF20789">
    <property type="entry name" value="4HBT_3C"/>
    <property type="match status" value="1"/>
</dbReference>
<evidence type="ECO:0000256" key="3">
    <source>
        <dbReference type="SAM" id="MobiDB-lite"/>
    </source>
</evidence>
<dbReference type="PANTHER" id="PTHR11066">
    <property type="entry name" value="ACYL-COA THIOESTERASE"/>
    <property type="match status" value="1"/>
</dbReference>
<keyword evidence="2" id="KW-0378">Hydrolase</keyword>
<dbReference type="InterPro" id="IPR049450">
    <property type="entry name" value="ACOT8-like_C"/>
</dbReference>
<dbReference type="Pfam" id="PF13622">
    <property type="entry name" value="4HBT_3"/>
    <property type="match status" value="1"/>
</dbReference>
<evidence type="ECO:0000259" key="5">
    <source>
        <dbReference type="Pfam" id="PF20789"/>
    </source>
</evidence>
<evidence type="ECO:0000313" key="7">
    <source>
        <dbReference type="Proteomes" id="UP001336020"/>
    </source>
</evidence>
<dbReference type="RefSeq" id="WP_330134058.1">
    <property type="nucleotide sequence ID" value="NZ_JAUTXY010000006.1"/>
</dbReference>
<dbReference type="CDD" id="cd03445">
    <property type="entry name" value="Thioesterase_II_repeat2"/>
    <property type="match status" value="1"/>
</dbReference>
<gene>
    <name evidence="6" type="ORF">Q7514_14930</name>
</gene>
<sequence length="300" mass="32731">MHDLLRLDACASGATHEFSGICCAGKPDRAFGGLTVAHALLAAHRTVAPAWHVHSLHAYFLAMGRPDEKVRYRVRTVRDGGTYTLREVTALQGTEELLTLTASFKRPEPGPDRHVAMPPTPAPESLPDRGEAVDRLWSGITPSSAIRQVVQVRPVDGDAADDDADQYGSRARRMWIRFSGRLSDDPALHSAALSFCSDLTLGRTAALGHLDALGGGNPAQRLFLASIDHAMWFHRQCRADDWLLYVHHSRTSGDGRGLTTGEFWTREGALVATVTQEVLLRERRTTPTADRSVLADVALG</sequence>
<reference evidence="6 7" key="1">
    <citation type="submission" date="2023-07" db="EMBL/GenBank/DDBJ databases">
        <authorList>
            <person name="Girao M."/>
            <person name="Carvalho M.F."/>
        </authorList>
    </citation>
    <scope>NUCLEOTIDE SEQUENCE [LARGE SCALE GENOMIC DNA]</scope>
    <source>
        <strain evidence="6 7">YIM65754</strain>
    </source>
</reference>
<comment type="caution">
    <text evidence="6">The sequence shown here is derived from an EMBL/GenBank/DDBJ whole genome shotgun (WGS) entry which is preliminary data.</text>
</comment>
<accession>A0ABU7LBY0</accession>
<dbReference type="InterPro" id="IPR003703">
    <property type="entry name" value="Acyl_CoA_thio"/>
</dbReference>
<name>A0ABU7LBY0_9NOCA</name>